<comment type="pathway">
    <text evidence="2 12">Cell wall biogenesis; peptidoglycan biosynthesis.</text>
</comment>
<comment type="function">
    <text evidence="12">Cell wall formation. Adds enolpyruvyl to UDP-N-acetylglucosamine.</text>
</comment>
<dbReference type="NCBIfam" id="NF009470">
    <property type="entry name" value="PRK12830.1"/>
    <property type="match status" value="1"/>
</dbReference>
<feature type="binding site" evidence="12">
    <location>
        <position position="304"/>
    </location>
    <ligand>
        <name>UDP-N-acetyl-alpha-D-glucosamine</name>
        <dbReference type="ChEBI" id="CHEBI:57705"/>
    </ligand>
</feature>
<sequence>MGKFIINGGQHLQGEVQISGAKNAVLPILAGTVLAEGECTIGRVPHLRDVKVMQEVLTTLGAKVKEEEDKLIIDNKGLSSYEIPESLMRKMRATVFLMGPLVARFGQFKISQPGGCSIGTRPIDLHLKGLRALGVEFKQGHGFLEGKAKKLTGAEIHLDFPSVGATENIMMAATRAEGKTLIYNAAREPEIVDLQNFLNQLGANVRGAGTDVIKIKGVKKLHPVEYQVIPDRIEAGTFLVAAAITRGDVLVKDVIPEHIEAVIAKLTEAGINLKVDGDQIRVIGQDNWKGVNVKTLPYPGFATDMQAQFMTFLSIAKGTSVITETIFENRLKHADELRRMGAEVKIEGNSAIITGVEKLSGTTVEATDLRAGAALVLAGLASEGKTQVENIYHIDRGYEFLTEKLSDLGANISRKE</sequence>
<dbReference type="Pfam" id="PF00275">
    <property type="entry name" value="EPSP_synthase"/>
    <property type="match status" value="1"/>
</dbReference>
<dbReference type="InterPro" id="IPR050068">
    <property type="entry name" value="MurA_subfamily"/>
</dbReference>
<feature type="binding site" evidence="12">
    <location>
        <position position="326"/>
    </location>
    <ligand>
        <name>UDP-N-acetyl-alpha-D-glucosamine</name>
        <dbReference type="ChEBI" id="CHEBI:57705"/>
    </ligand>
</feature>
<keyword evidence="9 12" id="KW-0961">Cell wall biogenesis/degradation</keyword>
<dbReference type="FunFam" id="3.65.10.10:FF:000001">
    <property type="entry name" value="UDP-N-acetylglucosamine 1-carboxyvinyltransferase"/>
    <property type="match status" value="1"/>
</dbReference>
<evidence type="ECO:0000256" key="8">
    <source>
        <dbReference type="ARBA" id="ARBA00023306"/>
    </source>
</evidence>
<comment type="caution">
    <text evidence="14">The sequence shown here is derived from an EMBL/GenBank/DDBJ whole genome shotgun (WGS) entry which is preliminary data.</text>
</comment>
<dbReference type="EMBL" id="SOEG01000004">
    <property type="protein sequence ID" value="TDX53012.1"/>
    <property type="molecule type" value="Genomic_DNA"/>
</dbReference>
<evidence type="ECO:0000313" key="15">
    <source>
        <dbReference type="Proteomes" id="UP000295832"/>
    </source>
</evidence>
<comment type="similarity">
    <text evidence="10 12">Belongs to the EPSP synthase family. MurA subfamily.</text>
</comment>
<dbReference type="CDD" id="cd01555">
    <property type="entry name" value="UdpNAET"/>
    <property type="match status" value="1"/>
</dbReference>
<dbReference type="NCBIfam" id="TIGR01072">
    <property type="entry name" value="murA"/>
    <property type="match status" value="1"/>
</dbReference>
<keyword evidence="7 12" id="KW-0573">Peptidoglycan synthesis</keyword>
<dbReference type="GO" id="GO:0051301">
    <property type="term" value="P:cell division"/>
    <property type="evidence" value="ECO:0007669"/>
    <property type="project" value="UniProtKB-KW"/>
</dbReference>
<feature type="domain" description="Enolpyruvate transferase" evidence="13">
    <location>
        <begin position="7"/>
        <end position="405"/>
    </location>
</feature>
<dbReference type="RefSeq" id="WP_134115275.1">
    <property type="nucleotide sequence ID" value="NZ_SOEG01000004.1"/>
</dbReference>
<evidence type="ECO:0000256" key="6">
    <source>
        <dbReference type="ARBA" id="ARBA00022960"/>
    </source>
</evidence>
<evidence type="ECO:0000256" key="7">
    <source>
        <dbReference type="ARBA" id="ARBA00022984"/>
    </source>
</evidence>
<keyword evidence="5 12" id="KW-0808">Transferase</keyword>
<dbReference type="NCBIfam" id="NF006873">
    <property type="entry name" value="PRK09369.1"/>
    <property type="match status" value="1"/>
</dbReference>
<evidence type="ECO:0000256" key="9">
    <source>
        <dbReference type="ARBA" id="ARBA00023316"/>
    </source>
</evidence>
<evidence type="ECO:0000256" key="3">
    <source>
        <dbReference type="ARBA" id="ARBA00022490"/>
    </source>
</evidence>
<organism evidence="14 15">
    <name type="scientific">Orenia marismortui</name>
    <dbReference type="NCBI Taxonomy" id="46469"/>
    <lineage>
        <taxon>Bacteria</taxon>
        <taxon>Bacillati</taxon>
        <taxon>Bacillota</taxon>
        <taxon>Clostridia</taxon>
        <taxon>Halanaerobiales</taxon>
        <taxon>Halobacteroidaceae</taxon>
        <taxon>Orenia</taxon>
    </lineage>
</organism>
<dbReference type="Gene3D" id="3.65.10.10">
    <property type="entry name" value="Enolpyruvate transferase domain"/>
    <property type="match status" value="2"/>
</dbReference>
<feature type="modified residue" description="2-(S-cysteinyl)pyruvic acid O-phosphothioketal" evidence="12">
    <location>
        <position position="116"/>
    </location>
</feature>
<keyword evidence="8 12" id="KW-0131">Cell cycle</keyword>
<dbReference type="Proteomes" id="UP000295832">
    <property type="component" value="Unassembled WGS sequence"/>
</dbReference>
<feature type="binding site" evidence="12">
    <location>
        <begin position="121"/>
        <end position="125"/>
    </location>
    <ligand>
        <name>UDP-N-acetyl-alpha-D-glucosamine</name>
        <dbReference type="ChEBI" id="CHEBI:57705"/>
    </ligand>
</feature>
<evidence type="ECO:0000256" key="1">
    <source>
        <dbReference type="ARBA" id="ARBA00004496"/>
    </source>
</evidence>
<evidence type="ECO:0000313" key="14">
    <source>
        <dbReference type="EMBL" id="TDX53012.1"/>
    </source>
</evidence>
<gene>
    <name evidence="12" type="primary">murA</name>
    <name evidence="14" type="ORF">C7959_104142</name>
</gene>
<dbReference type="PANTHER" id="PTHR43783:SF1">
    <property type="entry name" value="UDP-N-ACETYLGLUCOSAMINE 1-CARBOXYVINYLTRANSFERASE"/>
    <property type="match status" value="1"/>
</dbReference>
<protein>
    <recommendedName>
        <fullName evidence="12">UDP-N-acetylglucosamine 1-carboxyvinyltransferase</fullName>
        <ecNumber evidence="12">2.5.1.7</ecNumber>
    </recommendedName>
    <alternativeName>
        <fullName evidence="12">Enoylpyruvate transferase</fullName>
    </alternativeName>
    <alternativeName>
        <fullName evidence="12">UDP-N-acetylglucosamine enolpyruvyl transferase</fullName>
        <shortName evidence="12">EPT</shortName>
    </alternativeName>
</protein>
<dbReference type="InterPro" id="IPR001986">
    <property type="entry name" value="Enolpyruvate_Tfrase_dom"/>
</dbReference>
<feature type="binding site" evidence="12">
    <location>
        <begin position="22"/>
        <end position="23"/>
    </location>
    <ligand>
        <name>phosphoenolpyruvate</name>
        <dbReference type="ChEBI" id="CHEBI:58702"/>
    </ligand>
</feature>
<dbReference type="HAMAP" id="MF_00111">
    <property type="entry name" value="MurA"/>
    <property type="match status" value="1"/>
</dbReference>
<dbReference type="InterPro" id="IPR013792">
    <property type="entry name" value="RNA3'P_cycl/enolpyr_Trfase_a/b"/>
</dbReference>
<dbReference type="UniPathway" id="UPA00219"/>
<dbReference type="GO" id="GO:0008360">
    <property type="term" value="P:regulation of cell shape"/>
    <property type="evidence" value="ECO:0007669"/>
    <property type="project" value="UniProtKB-KW"/>
</dbReference>
<evidence type="ECO:0000256" key="4">
    <source>
        <dbReference type="ARBA" id="ARBA00022618"/>
    </source>
</evidence>
<comment type="subcellular location">
    <subcellularLocation>
        <location evidence="1 12">Cytoplasm</location>
    </subcellularLocation>
</comment>
<keyword evidence="3 12" id="KW-0963">Cytoplasm</keyword>
<keyword evidence="15" id="KW-1185">Reference proteome</keyword>
<dbReference type="GO" id="GO:0019277">
    <property type="term" value="P:UDP-N-acetylgalactosamine biosynthetic process"/>
    <property type="evidence" value="ECO:0007669"/>
    <property type="project" value="InterPro"/>
</dbReference>
<dbReference type="InterPro" id="IPR005750">
    <property type="entry name" value="UDP_GlcNAc_COvinyl_MurA"/>
</dbReference>
<dbReference type="GO" id="GO:0008760">
    <property type="term" value="F:UDP-N-acetylglucosamine 1-carboxyvinyltransferase activity"/>
    <property type="evidence" value="ECO:0007669"/>
    <property type="project" value="UniProtKB-UniRule"/>
</dbReference>
<evidence type="ECO:0000256" key="10">
    <source>
        <dbReference type="ARBA" id="ARBA00038367"/>
    </source>
</evidence>
<keyword evidence="4 12" id="KW-0132">Cell division</keyword>
<feature type="active site" description="Proton donor" evidence="12">
    <location>
        <position position="116"/>
    </location>
</feature>
<evidence type="ECO:0000256" key="12">
    <source>
        <dbReference type="HAMAP-Rule" id="MF_00111"/>
    </source>
</evidence>
<name>A0A4R8H0Q3_9FIRM</name>
<comment type="caution">
    <text evidence="12">Lacks conserved residue(s) required for the propagation of feature annotation.</text>
</comment>
<accession>A0A4R8H0Q3</accession>
<dbReference type="STRING" id="926561.GCA_000379025_00473"/>
<dbReference type="GO" id="GO:0005737">
    <property type="term" value="C:cytoplasm"/>
    <property type="evidence" value="ECO:0007669"/>
    <property type="project" value="UniProtKB-SubCell"/>
</dbReference>
<evidence type="ECO:0000256" key="2">
    <source>
        <dbReference type="ARBA" id="ARBA00004752"/>
    </source>
</evidence>
<reference evidence="14 15" key="1">
    <citation type="submission" date="2019-03" db="EMBL/GenBank/DDBJ databases">
        <title>Subsurface microbial communities from deep shales in Ohio and West Virginia, USA.</title>
        <authorList>
            <person name="Wrighton K."/>
        </authorList>
    </citation>
    <scope>NUCLEOTIDE SEQUENCE [LARGE SCALE GENOMIC DNA]</scope>
    <source>
        <strain evidence="14 15">MSL 6dP</strain>
    </source>
</reference>
<comment type="catalytic activity">
    <reaction evidence="11 12">
        <text>phosphoenolpyruvate + UDP-N-acetyl-alpha-D-glucosamine = UDP-N-acetyl-3-O-(1-carboxyvinyl)-alpha-D-glucosamine + phosphate</text>
        <dbReference type="Rhea" id="RHEA:18681"/>
        <dbReference type="ChEBI" id="CHEBI:43474"/>
        <dbReference type="ChEBI" id="CHEBI:57705"/>
        <dbReference type="ChEBI" id="CHEBI:58702"/>
        <dbReference type="ChEBI" id="CHEBI:68483"/>
        <dbReference type="EC" id="2.5.1.7"/>
    </reaction>
</comment>
<dbReference type="GO" id="GO:0009252">
    <property type="term" value="P:peptidoglycan biosynthetic process"/>
    <property type="evidence" value="ECO:0007669"/>
    <property type="project" value="UniProtKB-UniRule"/>
</dbReference>
<dbReference type="AlphaFoldDB" id="A0A4R8H0Q3"/>
<dbReference type="PANTHER" id="PTHR43783">
    <property type="entry name" value="UDP-N-ACETYLGLUCOSAMINE 1-CARBOXYVINYLTRANSFERASE"/>
    <property type="match status" value="1"/>
</dbReference>
<dbReference type="GO" id="GO:0071555">
    <property type="term" value="P:cell wall organization"/>
    <property type="evidence" value="ECO:0007669"/>
    <property type="project" value="UniProtKB-KW"/>
</dbReference>
<keyword evidence="6 12" id="KW-0133">Cell shape</keyword>
<dbReference type="EC" id="2.5.1.7" evidence="12"/>
<dbReference type="InterPro" id="IPR036968">
    <property type="entry name" value="Enolpyruvate_Tfrase_sf"/>
</dbReference>
<evidence type="ECO:0000256" key="11">
    <source>
        <dbReference type="ARBA" id="ARBA00047527"/>
    </source>
</evidence>
<evidence type="ECO:0000256" key="5">
    <source>
        <dbReference type="ARBA" id="ARBA00022679"/>
    </source>
</evidence>
<evidence type="ECO:0000259" key="13">
    <source>
        <dbReference type="Pfam" id="PF00275"/>
    </source>
</evidence>
<dbReference type="SUPFAM" id="SSF55205">
    <property type="entry name" value="EPT/RTPC-like"/>
    <property type="match status" value="1"/>
</dbReference>
<keyword evidence="12" id="KW-0670">Pyruvate</keyword>
<proteinExistence type="inferred from homology"/>
<feature type="binding site" evidence="12">
    <location>
        <position position="92"/>
    </location>
    <ligand>
        <name>UDP-N-acetyl-alpha-D-glucosamine</name>
        <dbReference type="ChEBI" id="CHEBI:57705"/>
    </ligand>
</feature>